<dbReference type="InterPro" id="IPR039467">
    <property type="entry name" value="TFIIIB_B''_Myb"/>
</dbReference>
<feature type="non-terminal residue" evidence="4">
    <location>
        <position position="311"/>
    </location>
</feature>
<feature type="domain" description="Myb-like" evidence="3">
    <location>
        <begin position="139"/>
        <end position="187"/>
    </location>
</feature>
<dbReference type="InterPro" id="IPR009057">
    <property type="entry name" value="Homeodomain-like_sf"/>
</dbReference>
<evidence type="ECO:0000256" key="1">
    <source>
        <dbReference type="ARBA" id="ARBA00004123"/>
    </source>
</evidence>
<dbReference type="SMART" id="SM00717">
    <property type="entry name" value="SANT"/>
    <property type="match status" value="1"/>
</dbReference>
<dbReference type="PANTHER" id="PTHR22929:SF0">
    <property type="entry name" value="TRANSCRIPTION FACTOR TFIIIB COMPONENT B'' HOMOLOG"/>
    <property type="match status" value="1"/>
</dbReference>
<dbReference type="EMBL" id="CATQJA010000424">
    <property type="protein sequence ID" value="CAJ0560197.1"/>
    <property type="molecule type" value="Genomic_DNA"/>
</dbReference>
<dbReference type="SUPFAM" id="SSF46689">
    <property type="entry name" value="Homeodomain-like"/>
    <property type="match status" value="1"/>
</dbReference>
<evidence type="ECO:0000313" key="5">
    <source>
        <dbReference type="Proteomes" id="UP001177023"/>
    </source>
</evidence>
<dbReference type="AlphaFoldDB" id="A0AA36C5K1"/>
<comment type="caution">
    <text evidence="4">The sequence shown here is derived from an EMBL/GenBank/DDBJ whole genome shotgun (WGS) entry which is preliminary data.</text>
</comment>
<sequence length="311" mass="35211">MFECSMPLNSKDAVDMTNVRQMPDEDSNGYSEMQLEKISNKKMSDLVSWVPDTPALKKRAVKEVSENRELKTAKVEFQAPAKTSSVQVKLDAQGNLVVDKTSLLVEKPNGPVINHWEFVEEHNDHNTNSLSFRKRPWIKSPYWNEKETELFYDILRSTGPDFTLMAEFFNTRTSEALKRKYRAELKAHPDRINEVEAAPVTLDRSLYMYSERALEAISKEKLEKALAKKKQTSEGCYLERAAAQLLQQLIAEADSETCDAPVATVEVQKIPSIEPPQKSEAVINLLKSIRPELPDADVPPPAKKLKGYGDN</sequence>
<dbReference type="InterPro" id="IPR001005">
    <property type="entry name" value="SANT/Myb"/>
</dbReference>
<accession>A0AA36C5K1</accession>
<protein>
    <recommendedName>
        <fullName evidence="3">Myb-like domain-containing protein</fullName>
    </recommendedName>
</protein>
<reference evidence="4" key="1">
    <citation type="submission" date="2023-06" db="EMBL/GenBank/DDBJ databases">
        <authorList>
            <person name="Delattre M."/>
        </authorList>
    </citation>
    <scope>NUCLEOTIDE SEQUENCE</scope>
    <source>
        <strain evidence="4">AF72</strain>
    </source>
</reference>
<keyword evidence="5" id="KW-1185">Reference proteome</keyword>
<name>A0AA36C5K1_9BILA</name>
<dbReference type="GO" id="GO:0000126">
    <property type="term" value="C:transcription factor TFIIIB complex"/>
    <property type="evidence" value="ECO:0007669"/>
    <property type="project" value="TreeGrafter"/>
</dbReference>
<dbReference type="PANTHER" id="PTHR22929">
    <property type="entry name" value="RNA POLYMERASE III TRANSCRIPTION INITIATION FACTOR B"/>
    <property type="match status" value="1"/>
</dbReference>
<dbReference type="Proteomes" id="UP001177023">
    <property type="component" value="Unassembled WGS sequence"/>
</dbReference>
<organism evidence="4 5">
    <name type="scientific">Mesorhabditis spiculigera</name>
    <dbReference type="NCBI Taxonomy" id="96644"/>
    <lineage>
        <taxon>Eukaryota</taxon>
        <taxon>Metazoa</taxon>
        <taxon>Ecdysozoa</taxon>
        <taxon>Nematoda</taxon>
        <taxon>Chromadorea</taxon>
        <taxon>Rhabditida</taxon>
        <taxon>Rhabditina</taxon>
        <taxon>Rhabditomorpha</taxon>
        <taxon>Rhabditoidea</taxon>
        <taxon>Rhabditidae</taxon>
        <taxon>Mesorhabditinae</taxon>
        <taxon>Mesorhabditis</taxon>
    </lineage>
</organism>
<evidence type="ECO:0000259" key="3">
    <source>
        <dbReference type="SMART" id="SM00717"/>
    </source>
</evidence>
<comment type="subcellular location">
    <subcellularLocation>
        <location evidence="1">Nucleus</location>
    </subcellularLocation>
</comment>
<gene>
    <name evidence="4" type="ORF">MSPICULIGERA_LOCUS1485</name>
</gene>
<dbReference type="GO" id="GO:0001156">
    <property type="term" value="F:TFIIIC-class transcription factor complex binding"/>
    <property type="evidence" value="ECO:0007669"/>
    <property type="project" value="TreeGrafter"/>
</dbReference>
<evidence type="ECO:0000313" key="4">
    <source>
        <dbReference type="EMBL" id="CAJ0560197.1"/>
    </source>
</evidence>
<dbReference type="GO" id="GO:0005634">
    <property type="term" value="C:nucleus"/>
    <property type="evidence" value="ECO:0007669"/>
    <property type="project" value="UniProtKB-SubCell"/>
</dbReference>
<dbReference type="GO" id="GO:0070898">
    <property type="term" value="P:RNA polymerase III preinitiation complex assembly"/>
    <property type="evidence" value="ECO:0007669"/>
    <property type="project" value="TreeGrafter"/>
</dbReference>
<dbReference type="Pfam" id="PF15963">
    <property type="entry name" value="Myb_DNA-bind_7"/>
    <property type="match status" value="1"/>
</dbReference>
<evidence type="ECO:0000256" key="2">
    <source>
        <dbReference type="SAM" id="MobiDB-lite"/>
    </source>
</evidence>
<feature type="region of interest" description="Disordered" evidence="2">
    <location>
        <begin position="292"/>
        <end position="311"/>
    </location>
</feature>
<proteinExistence type="predicted"/>
<dbReference type="CDD" id="cd00167">
    <property type="entry name" value="SANT"/>
    <property type="match status" value="1"/>
</dbReference>